<proteinExistence type="predicted"/>
<feature type="compositionally biased region" description="Low complexity" evidence="1">
    <location>
        <begin position="124"/>
        <end position="137"/>
    </location>
</feature>
<feature type="compositionally biased region" description="Gly residues" evidence="1">
    <location>
        <begin position="138"/>
        <end position="150"/>
    </location>
</feature>
<evidence type="ECO:0000313" key="3">
    <source>
        <dbReference type="Proteomes" id="UP000650467"/>
    </source>
</evidence>
<feature type="compositionally biased region" description="Low complexity" evidence="1">
    <location>
        <begin position="692"/>
        <end position="736"/>
    </location>
</feature>
<sequence length="752" mass="72401">MSTGMRLATGGDAKHPQLSGEAAVGGALAGAGGRARPKNGTTKHGPQISGSVGPPVGTADTAVISAVDITTLDPPPGLASPGPALTLAASTEGVWIPSGAPDQRFATVAASDAGAFAPVQPGRAGSTSSSHAPAAGSAPGGDHVGPGGGGGNVAGVGTLLAAPACGVSTSGPSASASAASSVAGASSAPSAQHEPGFGVYAQGIPQSLPDAELKSLLCDAFGAFGAFGEGGVNVVRSPRFGLVAYIFFAREEDRKAALATNGQLLLAGSTQPLKLLSMLPEFARGFAAGGGATASASGGGGSTRDSGGHGGPHGHGPAGRHPSGRGILGGRGAGGIMGPGGFHPRADYGGLGGGRGRRNSATVVAPAAMGLGPGGVATGVIQVGLLPAAATMHAGAGVAPATQLPGGVTAVPIMQIPTIGLGGLGGMGMSLGMGVGMGMAGGLSGGTGGVVYAAAGGGAGVLGSGVGVAGGLAAAGPSSGKNGTYGGGAGGDGGGGGAYPGPVGGAPSTATGPAAAGMGTRAVPSSGAAGTGSAALSSGGSGGYLRAPHQKPQVLVFQHQQQQPHPAPLQQEHAPQSPQPHQQQQQQLPPRSAITLGTGAAMVAPPAMYGAASSPYAAAGMPAAQQIMAPTPISMMSPLGSPMLQYAPAQAYGMHGGQMTMPLMLTPVIYYDPTTGVTTAAQGAAWAPAHFAPPQQQHQQQQHQQHMQQQQQQHLQQQHQHQQQQHQQQQQQQYGYDRGGYRGPGGGGGGGY</sequence>
<reference evidence="2" key="1">
    <citation type="journal article" date="2020" name="bioRxiv">
        <title>Comparative genomics of Chlamydomonas.</title>
        <authorList>
            <person name="Craig R.J."/>
            <person name="Hasan A.R."/>
            <person name="Ness R.W."/>
            <person name="Keightley P.D."/>
        </authorList>
    </citation>
    <scope>NUCLEOTIDE SEQUENCE</scope>
    <source>
        <strain evidence="2">SAG 7.73</strain>
    </source>
</reference>
<organism evidence="2 3">
    <name type="scientific">Chlamydomonas incerta</name>
    <dbReference type="NCBI Taxonomy" id="51695"/>
    <lineage>
        <taxon>Eukaryota</taxon>
        <taxon>Viridiplantae</taxon>
        <taxon>Chlorophyta</taxon>
        <taxon>core chlorophytes</taxon>
        <taxon>Chlorophyceae</taxon>
        <taxon>CS clade</taxon>
        <taxon>Chlamydomonadales</taxon>
        <taxon>Chlamydomonadaceae</taxon>
        <taxon>Chlamydomonas</taxon>
    </lineage>
</organism>
<gene>
    <name evidence="2" type="ORF">HXX76_003759</name>
</gene>
<feature type="compositionally biased region" description="Gly residues" evidence="1">
    <location>
        <begin position="293"/>
        <end position="317"/>
    </location>
</feature>
<keyword evidence="3" id="KW-1185">Reference proteome</keyword>
<evidence type="ECO:0008006" key="4">
    <source>
        <dbReference type="Google" id="ProtNLM"/>
    </source>
</evidence>
<dbReference type="OrthoDB" id="10647027at2759"/>
<dbReference type="AlphaFoldDB" id="A0A835W962"/>
<accession>A0A835W962</accession>
<evidence type="ECO:0000313" key="2">
    <source>
        <dbReference type="EMBL" id="KAG2440906.1"/>
    </source>
</evidence>
<evidence type="ECO:0000256" key="1">
    <source>
        <dbReference type="SAM" id="MobiDB-lite"/>
    </source>
</evidence>
<feature type="compositionally biased region" description="Polar residues" evidence="1">
    <location>
        <begin position="39"/>
        <end position="50"/>
    </location>
</feature>
<dbReference type="EMBL" id="JAEHOC010000006">
    <property type="protein sequence ID" value="KAG2440906.1"/>
    <property type="molecule type" value="Genomic_DNA"/>
</dbReference>
<feature type="region of interest" description="Disordered" evidence="1">
    <location>
        <begin position="293"/>
        <end position="330"/>
    </location>
</feature>
<feature type="compositionally biased region" description="Low complexity" evidence="1">
    <location>
        <begin position="550"/>
        <end position="590"/>
    </location>
</feature>
<feature type="region of interest" description="Disordered" evidence="1">
    <location>
        <begin position="117"/>
        <end position="150"/>
    </location>
</feature>
<comment type="caution">
    <text evidence="2">The sequence shown here is derived from an EMBL/GenBank/DDBJ whole genome shotgun (WGS) entry which is preliminary data.</text>
</comment>
<feature type="region of interest" description="Disordered" evidence="1">
    <location>
        <begin position="692"/>
        <end position="752"/>
    </location>
</feature>
<feature type="compositionally biased region" description="Gly residues" evidence="1">
    <location>
        <begin position="737"/>
        <end position="752"/>
    </location>
</feature>
<name>A0A835W962_CHLIN</name>
<feature type="region of interest" description="Disordered" evidence="1">
    <location>
        <begin position="510"/>
        <end position="590"/>
    </location>
</feature>
<protein>
    <recommendedName>
        <fullName evidence="4">RRM domain-containing protein</fullName>
    </recommendedName>
</protein>
<dbReference type="Proteomes" id="UP000650467">
    <property type="component" value="Unassembled WGS sequence"/>
</dbReference>
<feature type="compositionally biased region" description="Low complexity" evidence="1">
    <location>
        <begin position="510"/>
        <end position="538"/>
    </location>
</feature>
<feature type="region of interest" description="Disordered" evidence="1">
    <location>
        <begin position="24"/>
        <end position="56"/>
    </location>
</feature>